<dbReference type="EMBL" id="AWSO01002947">
    <property type="protein sequence ID" value="ESK80826.1"/>
    <property type="molecule type" value="Genomic_DNA"/>
</dbReference>
<keyword evidence="2" id="KW-1185">Reference proteome</keyword>
<comment type="caution">
    <text evidence="1">The sequence shown here is derived from an EMBL/GenBank/DDBJ whole genome shotgun (WGS) entry which is preliminary data.</text>
</comment>
<accession>V2WJV2</accession>
<proteinExistence type="predicted"/>
<evidence type="ECO:0000313" key="2">
    <source>
        <dbReference type="Proteomes" id="UP000017559"/>
    </source>
</evidence>
<gene>
    <name evidence="1" type="ORF">Moror_4314</name>
</gene>
<evidence type="ECO:0000313" key="1">
    <source>
        <dbReference type="EMBL" id="ESK80826.1"/>
    </source>
</evidence>
<feature type="non-terminal residue" evidence="1">
    <location>
        <position position="576"/>
    </location>
</feature>
<dbReference type="Proteomes" id="UP000017559">
    <property type="component" value="Unassembled WGS sequence"/>
</dbReference>
<protein>
    <submittedName>
        <fullName evidence="1">Uncharacterized protein</fullName>
    </submittedName>
</protein>
<dbReference type="HOGENOM" id="CLU_036217_0_0_1"/>
<dbReference type="KEGG" id="mrr:Moror_4314"/>
<organism evidence="1 2">
    <name type="scientific">Moniliophthora roreri (strain MCA 2997)</name>
    <name type="common">Cocoa frosty pod rot fungus</name>
    <name type="synonym">Crinipellis roreri</name>
    <dbReference type="NCBI Taxonomy" id="1381753"/>
    <lineage>
        <taxon>Eukaryota</taxon>
        <taxon>Fungi</taxon>
        <taxon>Dikarya</taxon>
        <taxon>Basidiomycota</taxon>
        <taxon>Agaricomycotina</taxon>
        <taxon>Agaricomycetes</taxon>
        <taxon>Agaricomycetidae</taxon>
        <taxon>Agaricales</taxon>
        <taxon>Marasmiineae</taxon>
        <taxon>Marasmiaceae</taxon>
        <taxon>Moniliophthora</taxon>
    </lineage>
</organism>
<sequence>MDLHSEDSNAATAAEIVQSLHAYLNPGTQDVYLPTFDLDHLSDIIKQISTDMHRAQSHANTLEEAALSARTKASHLHSILNSYKNLSVPLVRIPEELLALIFEHCVRTDSSGHAFSMRATPWVLAQTCRRWRAAALATPSIWSVVRVNTKLMGARQCHERSLDMLQIWLDRSQKLPISCLAIFDEAKPFAFNAQVLDIFITRSSRWLSVDFDFGSQSELYYRLPAVNSHLPMLYSSRFNVSIQEGAEHAGRHEFLSWNTPNQKEATFLIGSNSQGCSLEIVPTWRQLEEFTWLLNTPKGFLDVAPAFSLLRYCHLSISRDADVNGVQRCILPSLRHFDIFGPFRSALVILNCLSLPALQDLDMDFHESIGTAADHLLISLGRLQARSRCHLRHISAPFPLFSSPNAPSLVEKFGPVVELRILLSTEEDNQQAIDNFRSTNIFRQLTTLHLLFREQPDSESTLFSEVVSVVEVRRSSKAGVSALENLSLDLIRSSSSTDDRISAHLPPFQRLLQLEQGGLLLLGAVVGHKWCSIYGDAHWNSGDFQRAARRWARFGHCDWLYEWEIDYYLKHGHALE</sequence>
<dbReference type="AlphaFoldDB" id="V2WJV2"/>
<reference evidence="1 2" key="1">
    <citation type="journal article" date="2014" name="BMC Genomics">
        <title>Genome and secretome analysis of the hemibiotrophic fungal pathogen, Moniliophthora roreri, which causes frosty pod rot disease of cacao: mechanisms of the biotrophic and necrotrophic phases.</title>
        <authorList>
            <person name="Meinhardt L.W."/>
            <person name="Costa G.G.L."/>
            <person name="Thomazella D.P.T."/>
            <person name="Teixeira P.J.P.L."/>
            <person name="Carazzolle M.F."/>
            <person name="Schuster S.C."/>
            <person name="Carlson J.E."/>
            <person name="Guiltinan M.J."/>
            <person name="Mieczkowski P."/>
            <person name="Farmer A."/>
            <person name="Ramaraj T."/>
            <person name="Crozier J."/>
            <person name="Davis R.E."/>
            <person name="Shao J."/>
            <person name="Melnick R.L."/>
            <person name="Pereira G.A.G."/>
            <person name="Bailey B.A."/>
        </authorList>
    </citation>
    <scope>NUCLEOTIDE SEQUENCE [LARGE SCALE GENOMIC DNA]</scope>
    <source>
        <strain evidence="1 2">MCA 2997</strain>
    </source>
</reference>
<name>V2WJV2_MONRO</name>
<dbReference type="OrthoDB" id="3229088at2759"/>